<dbReference type="PROSITE" id="PS50967">
    <property type="entry name" value="HRDC"/>
    <property type="match status" value="1"/>
</dbReference>
<evidence type="ECO:0000256" key="14">
    <source>
        <dbReference type="ARBA" id="ARBA00023235"/>
    </source>
</evidence>
<evidence type="ECO:0000259" key="20">
    <source>
        <dbReference type="PROSITE" id="PS51194"/>
    </source>
</evidence>
<name>A0ABU5ST46_9CYAN</name>
<dbReference type="Gene3D" id="1.10.10.10">
    <property type="entry name" value="Winged helix-like DNA-binding domain superfamily/Winged helix DNA-binding domain"/>
    <property type="match status" value="1"/>
</dbReference>
<dbReference type="Pfam" id="PF00270">
    <property type="entry name" value="DEAD"/>
    <property type="match status" value="1"/>
</dbReference>
<accession>A0ABU5ST46</accession>
<dbReference type="PROSITE" id="PS51194">
    <property type="entry name" value="HELICASE_CTER"/>
    <property type="match status" value="1"/>
</dbReference>
<dbReference type="Gene3D" id="3.40.50.300">
    <property type="entry name" value="P-loop containing nucleotide triphosphate hydrolases"/>
    <property type="match status" value="2"/>
</dbReference>
<dbReference type="NCBIfam" id="TIGR00614">
    <property type="entry name" value="recQ_fam"/>
    <property type="match status" value="1"/>
</dbReference>
<dbReference type="PROSITE" id="PS51192">
    <property type="entry name" value="HELICASE_ATP_BIND_1"/>
    <property type="match status" value="1"/>
</dbReference>
<dbReference type="SUPFAM" id="SSF47819">
    <property type="entry name" value="HRDC-like"/>
    <property type="match status" value="1"/>
</dbReference>
<feature type="domain" description="Helicase C-terminal" evidence="20">
    <location>
        <begin position="215"/>
        <end position="368"/>
    </location>
</feature>
<dbReference type="GO" id="GO:0016787">
    <property type="term" value="F:hydrolase activity"/>
    <property type="evidence" value="ECO:0007669"/>
    <property type="project" value="UniProtKB-KW"/>
</dbReference>
<dbReference type="SMART" id="SM00956">
    <property type="entry name" value="RQC"/>
    <property type="match status" value="1"/>
</dbReference>
<keyword evidence="6" id="KW-0227">DNA damage</keyword>
<keyword evidence="11" id="KW-0238">DNA-binding</keyword>
<dbReference type="GO" id="GO:0003678">
    <property type="term" value="F:DNA helicase activity"/>
    <property type="evidence" value="ECO:0007669"/>
    <property type="project" value="UniProtKB-EC"/>
</dbReference>
<evidence type="ECO:0000256" key="1">
    <source>
        <dbReference type="ARBA" id="ARBA00001946"/>
    </source>
</evidence>
<dbReference type="InterPro" id="IPR002121">
    <property type="entry name" value="HRDC_dom"/>
</dbReference>
<feature type="region of interest" description="Disordered" evidence="17">
    <location>
        <begin position="508"/>
        <end position="527"/>
    </location>
</feature>
<dbReference type="PANTHER" id="PTHR13710">
    <property type="entry name" value="DNA HELICASE RECQ FAMILY MEMBER"/>
    <property type="match status" value="1"/>
</dbReference>
<dbReference type="Pfam" id="PF00271">
    <property type="entry name" value="Helicase_C"/>
    <property type="match status" value="1"/>
</dbReference>
<keyword evidence="9" id="KW-0862">Zinc</keyword>
<feature type="domain" description="Helicase ATP-binding" evidence="19">
    <location>
        <begin position="26"/>
        <end position="194"/>
    </location>
</feature>
<evidence type="ECO:0000313" key="22">
    <source>
        <dbReference type="Proteomes" id="UP001302329"/>
    </source>
</evidence>
<comment type="similarity">
    <text evidence="3">Belongs to the helicase family. RecQ subfamily.</text>
</comment>
<evidence type="ECO:0000256" key="13">
    <source>
        <dbReference type="ARBA" id="ARBA00023204"/>
    </source>
</evidence>
<dbReference type="Pfam" id="PF09382">
    <property type="entry name" value="RQC"/>
    <property type="match status" value="1"/>
</dbReference>
<dbReference type="EMBL" id="JAYGHY010000007">
    <property type="protein sequence ID" value="MEA5441670.1"/>
    <property type="molecule type" value="Genomic_DNA"/>
</dbReference>
<keyword evidence="12" id="KW-0233">DNA recombination</keyword>
<dbReference type="InterPro" id="IPR036390">
    <property type="entry name" value="WH_DNA-bd_sf"/>
</dbReference>
<evidence type="ECO:0000256" key="4">
    <source>
        <dbReference type="ARBA" id="ARBA00022723"/>
    </source>
</evidence>
<dbReference type="InterPro" id="IPR014001">
    <property type="entry name" value="Helicase_ATP-bd"/>
</dbReference>
<dbReference type="SUPFAM" id="SSF52540">
    <property type="entry name" value="P-loop containing nucleoside triphosphate hydrolases"/>
    <property type="match status" value="1"/>
</dbReference>
<evidence type="ECO:0000256" key="3">
    <source>
        <dbReference type="ARBA" id="ARBA00005446"/>
    </source>
</evidence>
<evidence type="ECO:0000256" key="8">
    <source>
        <dbReference type="ARBA" id="ARBA00022806"/>
    </source>
</evidence>
<dbReference type="InterPro" id="IPR027417">
    <property type="entry name" value="P-loop_NTPase"/>
</dbReference>
<dbReference type="InterPro" id="IPR032284">
    <property type="entry name" value="RecQ_Zn-bd"/>
</dbReference>
<gene>
    <name evidence="21" type="primary">recQ</name>
    <name evidence="21" type="ORF">VB739_03790</name>
</gene>
<evidence type="ECO:0000256" key="10">
    <source>
        <dbReference type="ARBA" id="ARBA00022840"/>
    </source>
</evidence>
<keyword evidence="22" id="KW-1185">Reference proteome</keyword>
<dbReference type="RefSeq" id="WP_323355789.1">
    <property type="nucleotide sequence ID" value="NZ_JAYGHY010000007.1"/>
</dbReference>
<evidence type="ECO:0000256" key="9">
    <source>
        <dbReference type="ARBA" id="ARBA00022833"/>
    </source>
</evidence>
<comment type="caution">
    <text evidence="21">The sequence shown here is derived from an EMBL/GenBank/DDBJ whole genome shotgun (WGS) entry which is preliminary data.</text>
</comment>
<dbReference type="Pfam" id="PF16124">
    <property type="entry name" value="RecQ_Zn_bind"/>
    <property type="match status" value="1"/>
</dbReference>
<dbReference type="Gene3D" id="1.10.150.80">
    <property type="entry name" value="HRDC domain"/>
    <property type="match status" value="1"/>
</dbReference>
<keyword evidence="10" id="KW-0067">ATP-binding</keyword>
<dbReference type="Proteomes" id="UP001302329">
    <property type="component" value="Unassembled WGS sequence"/>
</dbReference>
<reference evidence="21 22" key="1">
    <citation type="submission" date="2023-12" db="EMBL/GenBank/DDBJ databases">
        <title>Baltic Sea Cyanobacteria.</title>
        <authorList>
            <person name="Delbaje E."/>
            <person name="Fewer D.P."/>
            <person name="Shishido T.K."/>
        </authorList>
    </citation>
    <scope>NUCLEOTIDE SEQUENCE [LARGE SCALE GENOMIC DNA]</scope>
    <source>
        <strain evidence="21 22">UHCC 0281</strain>
    </source>
</reference>
<feature type="domain" description="HRDC" evidence="18">
    <location>
        <begin position="528"/>
        <end position="605"/>
    </location>
</feature>
<evidence type="ECO:0000256" key="11">
    <source>
        <dbReference type="ARBA" id="ARBA00023125"/>
    </source>
</evidence>
<evidence type="ECO:0000259" key="18">
    <source>
        <dbReference type="PROSITE" id="PS50967"/>
    </source>
</evidence>
<evidence type="ECO:0000256" key="12">
    <source>
        <dbReference type="ARBA" id="ARBA00023172"/>
    </source>
</evidence>
<evidence type="ECO:0000256" key="5">
    <source>
        <dbReference type="ARBA" id="ARBA00022741"/>
    </source>
</evidence>
<evidence type="ECO:0000313" key="21">
    <source>
        <dbReference type="EMBL" id="MEA5441670.1"/>
    </source>
</evidence>
<keyword evidence="4" id="KW-0479">Metal-binding</keyword>
<dbReference type="NCBIfam" id="TIGR01389">
    <property type="entry name" value="recQ"/>
    <property type="match status" value="1"/>
</dbReference>
<dbReference type="EC" id="5.6.2.4" evidence="16"/>
<evidence type="ECO:0000256" key="2">
    <source>
        <dbReference type="ARBA" id="ARBA00001947"/>
    </source>
</evidence>
<keyword evidence="7 21" id="KW-0378">Hydrolase</keyword>
<protein>
    <recommendedName>
        <fullName evidence="16">DNA helicase RecQ</fullName>
        <ecNumber evidence="16">5.6.2.4</ecNumber>
    </recommendedName>
</protein>
<organism evidence="21 22">
    <name type="scientific">Cyanobium gracile UHCC 0281</name>
    <dbReference type="NCBI Taxonomy" id="3110309"/>
    <lineage>
        <taxon>Bacteria</taxon>
        <taxon>Bacillati</taxon>
        <taxon>Cyanobacteriota</taxon>
        <taxon>Cyanophyceae</taxon>
        <taxon>Synechococcales</taxon>
        <taxon>Prochlorococcaceae</taxon>
        <taxon>Cyanobium</taxon>
    </lineage>
</organism>
<dbReference type="SMART" id="SM00490">
    <property type="entry name" value="HELICc"/>
    <property type="match status" value="1"/>
</dbReference>
<dbReference type="InterPro" id="IPR001650">
    <property type="entry name" value="Helicase_C-like"/>
</dbReference>
<dbReference type="InterPro" id="IPR036388">
    <property type="entry name" value="WH-like_DNA-bd_sf"/>
</dbReference>
<comment type="cofactor">
    <cofactor evidence="1">
        <name>Mg(2+)</name>
        <dbReference type="ChEBI" id="CHEBI:18420"/>
    </cofactor>
</comment>
<dbReference type="SMART" id="SM00341">
    <property type="entry name" value="HRDC"/>
    <property type="match status" value="1"/>
</dbReference>
<proteinExistence type="inferred from homology"/>
<comment type="catalytic activity">
    <reaction evidence="15">
        <text>Couples ATP hydrolysis with the unwinding of duplex DNA by translocating in the 3'-5' direction.</text>
        <dbReference type="EC" id="5.6.2.4"/>
    </reaction>
</comment>
<keyword evidence="8 21" id="KW-0347">Helicase</keyword>
<sequence>MTANPKQVLRDVFGYDAFRGPQAAIVEHVCSGGSALVLMPTGGGKSLCYQIPALCRPGTAVVVSPLIALMQDQVGALRQAGVRAAALHSAESADAAATTWRQLQSGQLDLLYVSPERLLGGDLIDRLAALPLALFAIDEAHCVSQWGHDFRPEYLQLAVLAERFSAIPRIALTATADPRTRAEIVARLSLEQAAVFLASFDRPNIRYLLRDKSEPRRQLLEFLDTQRGHSGIVYARSRKRVEEHAAALKAAGHDVLPYHAGLPPQTRSAALERFRLGSGVVVVATIAFGMGIDKPDVRFVAHVDLPKSLEAYYQETGRAGRDGLPAVAWMLHGAGDVPPLRRFIDDSDAEPAQKRIEHGRLDALIGFAEASSCRRRILLSYLGEAGSSDCGNCDVCLEPNQGADVTEPARKALSAVYRTGGRFGAAHLVDVLLGSETARIRSLGHDQLGVHGIGKELDRGQWRSLFRQLTARGYLVAAADGHGGLQFGDDVLVKPLLRGETRLEIRLPPAAKERRGAGAGGAPPAAAHNADPGLLAALKAWRLEQARQQGLPPYVVFHDRTLIAIAERRPTALEDLAGLTGIGRAKLASYGEAVLAVVGSQTTPA</sequence>
<dbReference type="InterPro" id="IPR010997">
    <property type="entry name" value="HRDC-like_sf"/>
</dbReference>
<dbReference type="SUPFAM" id="SSF46785">
    <property type="entry name" value="Winged helix' DNA-binding domain"/>
    <property type="match status" value="1"/>
</dbReference>
<evidence type="ECO:0000256" key="7">
    <source>
        <dbReference type="ARBA" id="ARBA00022801"/>
    </source>
</evidence>
<evidence type="ECO:0000256" key="17">
    <source>
        <dbReference type="SAM" id="MobiDB-lite"/>
    </source>
</evidence>
<dbReference type="CDD" id="cd17920">
    <property type="entry name" value="DEXHc_RecQ"/>
    <property type="match status" value="1"/>
</dbReference>
<keyword evidence="13" id="KW-0234">DNA repair</keyword>
<dbReference type="InterPro" id="IPR011545">
    <property type="entry name" value="DEAD/DEAH_box_helicase_dom"/>
</dbReference>
<dbReference type="Pfam" id="PF00570">
    <property type="entry name" value="HRDC"/>
    <property type="match status" value="1"/>
</dbReference>
<dbReference type="InterPro" id="IPR018982">
    <property type="entry name" value="RQC_domain"/>
</dbReference>
<keyword evidence="5" id="KW-0547">Nucleotide-binding</keyword>
<dbReference type="InterPro" id="IPR044876">
    <property type="entry name" value="HRDC_dom_sf"/>
</dbReference>
<evidence type="ECO:0000256" key="6">
    <source>
        <dbReference type="ARBA" id="ARBA00022763"/>
    </source>
</evidence>
<dbReference type="InterPro" id="IPR006293">
    <property type="entry name" value="DNA_helicase_ATP-dep_RecQ_bac"/>
</dbReference>
<evidence type="ECO:0000256" key="16">
    <source>
        <dbReference type="NCBIfam" id="TIGR01389"/>
    </source>
</evidence>
<dbReference type="SMART" id="SM00487">
    <property type="entry name" value="DEXDc"/>
    <property type="match status" value="1"/>
</dbReference>
<evidence type="ECO:0000259" key="19">
    <source>
        <dbReference type="PROSITE" id="PS51192"/>
    </source>
</evidence>
<evidence type="ECO:0000256" key="15">
    <source>
        <dbReference type="ARBA" id="ARBA00034617"/>
    </source>
</evidence>
<dbReference type="InterPro" id="IPR004589">
    <property type="entry name" value="DNA_helicase_ATP-dep_RecQ"/>
</dbReference>
<dbReference type="PANTHER" id="PTHR13710:SF105">
    <property type="entry name" value="ATP-DEPENDENT DNA HELICASE Q1"/>
    <property type="match status" value="1"/>
</dbReference>
<keyword evidence="14" id="KW-0413">Isomerase</keyword>
<comment type="cofactor">
    <cofactor evidence="2">
        <name>Zn(2+)</name>
        <dbReference type="ChEBI" id="CHEBI:29105"/>
    </cofactor>
</comment>